<dbReference type="Proteomes" id="UP001501295">
    <property type="component" value="Unassembled WGS sequence"/>
</dbReference>
<proteinExistence type="predicted"/>
<protein>
    <submittedName>
        <fullName evidence="1">Uncharacterized protein</fullName>
    </submittedName>
</protein>
<sequence length="139" mass="14277">MVRYKASDSSKTFTQASGANSAVTGQGGVTLSISRSTTFTVSGTFTSTTGVTVSAGLAAIKEDIGVSVGVSHSGTSTSSGSWTVPSNWSYGRLEIGSLKHRGTVQKYIENTQCALNASGSAAIYNVPETGWTFVHVNAS</sequence>
<gene>
    <name evidence="1" type="ORF">GCM10025780_29880</name>
</gene>
<reference evidence="2" key="1">
    <citation type="journal article" date="2019" name="Int. J. Syst. Evol. Microbiol.">
        <title>The Global Catalogue of Microorganisms (GCM) 10K type strain sequencing project: providing services to taxonomists for standard genome sequencing and annotation.</title>
        <authorList>
            <consortium name="The Broad Institute Genomics Platform"/>
            <consortium name="The Broad Institute Genome Sequencing Center for Infectious Disease"/>
            <person name="Wu L."/>
            <person name="Ma J."/>
        </authorList>
    </citation>
    <scope>NUCLEOTIDE SEQUENCE [LARGE SCALE GENOMIC DNA]</scope>
    <source>
        <strain evidence="2">JCM 18956</strain>
    </source>
</reference>
<accession>A0ABP8W798</accession>
<evidence type="ECO:0000313" key="2">
    <source>
        <dbReference type="Proteomes" id="UP001501295"/>
    </source>
</evidence>
<organism evidence="1 2">
    <name type="scientific">Frondihabitans cladoniiphilus</name>
    <dbReference type="NCBI Taxonomy" id="715785"/>
    <lineage>
        <taxon>Bacteria</taxon>
        <taxon>Bacillati</taxon>
        <taxon>Actinomycetota</taxon>
        <taxon>Actinomycetes</taxon>
        <taxon>Micrococcales</taxon>
        <taxon>Microbacteriaceae</taxon>
        <taxon>Frondihabitans</taxon>
    </lineage>
</organism>
<dbReference type="EMBL" id="BAABLM010000007">
    <property type="protein sequence ID" value="GAA4682436.1"/>
    <property type="molecule type" value="Genomic_DNA"/>
</dbReference>
<evidence type="ECO:0000313" key="1">
    <source>
        <dbReference type="EMBL" id="GAA4682436.1"/>
    </source>
</evidence>
<name>A0ABP8W798_9MICO</name>
<keyword evidence="2" id="KW-1185">Reference proteome</keyword>
<comment type="caution">
    <text evidence="1">The sequence shown here is derived from an EMBL/GenBank/DDBJ whole genome shotgun (WGS) entry which is preliminary data.</text>
</comment>